<feature type="domain" description="Response regulatory" evidence="2">
    <location>
        <begin position="2"/>
        <end position="125"/>
    </location>
</feature>
<dbReference type="PANTHER" id="PTHR44591:SF3">
    <property type="entry name" value="RESPONSE REGULATORY DOMAIN-CONTAINING PROTEIN"/>
    <property type="match status" value="1"/>
</dbReference>
<protein>
    <recommendedName>
        <fullName evidence="2">Response regulatory domain-containing protein</fullName>
    </recommendedName>
</protein>
<dbReference type="PROSITE" id="PS50110">
    <property type="entry name" value="RESPONSE_REGULATORY"/>
    <property type="match status" value="1"/>
</dbReference>
<dbReference type="EMBL" id="UOGJ01000030">
    <property type="protein sequence ID" value="VAX35118.1"/>
    <property type="molecule type" value="Genomic_DNA"/>
</dbReference>
<dbReference type="InterPro" id="IPR050595">
    <property type="entry name" value="Bact_response_regulator"/>
</dbReference>
<evidence type="ECO:0000259" key="2">
    <source>
        <dbReference type="PROSITE" id="PS50110"/>
    </source>
</evidence>
<keyword evidence="1" id="KW-0597">Phosphoprotein</keyword>
<name>A0A3B1DGI9_9ZZZZ</name>
<dbReference type="InterPro" id="IPR011006">
    <property type="entry name" value="CheY-like_superfamily"/>
</dbReference>
<dbReference type="SUPFAM" id="SSF52172">
    <property type="entry name" value="CheY-like"/>
    <property type="match status" value="1"/>
</dbReference>
<dbReference type="Gene3D" id="3.40.50.2300">
    <property type="match status" value="1"/>
</dbReference>
<sequence>MKILIVDDSRMDRRLLMSTLSKSGIENEILQAEDGEQGIQLLSENQADIGLVLLDWQMPKVDGIAFMKAVVQSPLPMDSIPIIMITASGSDENKKLAHDVNPNLAGYVVKPYKKEELIELINKHLK</sequence>
<dbReference type="GO" id="GO:0000160">
    <property type="term" value="P:phosphorelay signal transduction system"/>
    <property type="evidence" value="ECO:0007669"/>
    <property type="project" value="InterPro"/>
</dbReference>
<dbReference type="InterPro" id="IPR001789">
    <property type="entry name" value="Sig_transdc_resp-reg_receiver"/>
</dbReference>
<dbReference type="PANTHER" id="PTHR44591">
    <property type="entry name" value="STRESS RESPONSE REGULATOR PROTEIN 1"/>
    <property type="match status" value="1"/>
</dbReference>
<dbReference type="AlphaFoldDB" id="A0A3B1DGI9"/>
<organism evidence="3">
    <name type="scientific">hydrothermal vent metagenome</name>
    <dbReference type="NCBI Taxonomy" id="652676"/>
    <lineage>
        <taxon>unclassified sequences</taxon>
        <taxon>metagenomes</taxon>
        <taxon>ecological metagenomes</taxon>
    </lineage>
</organism>
<evidence type="ECO:0000313" key="3">
    <source>
        <dbReference type="EMBL" id="VAX35118.1"/>
    </source>
</evidence>
<accession>A0A3B1DGI9</accession>
<gene>
    <name evidence="3" type="ORF">MNBD_UNCLBAC01-2111</name>
</gene>
<proteinExistence type="predicted"/>
<dbReference type="SMART" id="SM00448">
    <property type="entry name" value="REC"/>
    <property type="match status" value="1"/>
</dbReference>
<reference evidence="3" key="1">
    <citation type="submission" date="2018-06" db="EMBL/GenBank/DDBJ databases">
        <authorList>
            <person name="Zhirakovskaya E."/>
        </authorList>
    </citation>
    <scope>NUCLEOTIDE SEQUENCE</scope>
</reference>
<dbReference type="Pfam" id="PF00072">
    <property type="entry name" value="Response_reg"/>
    <property type="match status" value="1"/>
</dbReference>
<evidence type="ECO:0000256" key="1">
    <source>
        <dbReference type="ARBA" id="ARBA00022553"/>
    </source>
</evidence>